<protein>
    <submittedName>
        <fullName evidence="4">Uncharacterized protein</fullName>
    </submittedName>
</protein>
<dbReference type="Proteomes" id="UP000077115">
    <property type="component" value="Unassembled WGS sequence"/>
</dbReference>
<keyword evidence="2" id="KW-0963">Cytoplasm</keyword>
<dbReference type="GO" id="GO:0005869">
    <property type="term" value="C:dynactin complex"/>
    <property type="evidence" value="ECO:0007669"/>
    <property type="project" value="InterPro"/>
</dbReference>
<organism evidence="4 5">
    <name type="scientific">Batrachochytrium dendrobatidis (strain JEL423)</name>
    <dbReference type="NCBI Taxonomy" id="403673"/>
    <lineage>
        <taxon>Eukaryota</taxon>
        <taxon>Fungi</taxon>
        <taxon>Fungi incertae sedis</taxon>
        <taxon>Chytridiomycota</taxon>
        <taxon>Chytridiomycota incertae sedis</taxon>
        <taxon>Chytridiomycetes</taxon>
        <taxon>Rhizophydiales</taxon>
        <taxon>Rhizophydiales incertae sedis</taxon>
        <taxon>Batrachochytrium</taxon>
    </lineage>
</organism>
<accession>A0A177WU23</accession>
<evidence type="ECO:0000256" key="3">
    <source>
        <dbReference type="SAM" id="MobiDB-lite"/>
    </source>
</evidence>
<dbReference type="OrthoDB" id="4977at2759"/>
<dbReference type="Pfam" id="PF04912">
    <property type="entry name" value="Dynamitin"/>
    <property type="match status" value="1"/>
</dbReference>
<comment type="subcellular location">
    <subcellularLocation>
        <location evidence="1">Cytoplasm</location>
    </subcellularLocation>
</comment>
<evidence type="ECO:0000313" key="4">
    <source>
        <dbReference type="EMBL" id="OAJ43336.1"/>
    </source>
</evidence>
<evidence type="ECO:0000313" key="5">
    <source>
        <dbReference type="Proteomes" id="UP000077115"/>
    </source>
</evidence>
<dbReference type="InterPro" id="IPR028133">
    <property type="entry name" value="Dynamitin"/>
</dbReference>
<name>A0A177WU23_BATDL</name>
<reference evidence="4 5" key="2">
    <citation type="submission" date="2016-05" db="EMBL/GenBank/DDBJ databases">
        <title>Lineage-specific infection strategies underlie the spectrum of fungal disease in amphibians.</title>
        <authorList>
            <person name="Cuomo C.A."/>
            <person name="Farrer R.A."/>
            <person name="James T."/>
            <person name="Longcore J."/>
            <person name="Birren B."/>
        </authorList>
    </citation>
    <scope>NUCLEOTIDE SEQUENCE [LARGE SCALE GENOMIC DNA]</scope>
    <source>
        <strain evidence="4 5">JEL423</strain>
    </source>
</reference>
<feature type="region of interest" description="Disordered" evidence="3">
    <location>
        <begin position="38"/>
        <end position="76"/>
    </location>
</feature>
<feature type="region of interest" description="Disordered" evidence="3">
    <location>
        <begin position="376"/>
        <end position="396"/>
    </location>
</feature>
<dbReference type="eggNOG" id="KOG3958">
    <property type="taxonomic scope" value="Eukaryota"/>
</dbReference>
<reference evidence="4 5" key="1">
    <citation type="submission" date="2006-10" db="EMBL/GenBank/DDBJ databases">
        <title>The Genome Sequence of Batrachochytrium dendrobatidis JEL423.</title>
        <authorList>
            <consortium name="The Broad Institute Genome Sequencing Platform"/>
            <person name="Birren B."/>
            <person name="Lander E."/>
            <person name="Galagan J."/>
            <person name="Cuomo C."/>
            <person name="Devon K."/>
            <person name="Jaffe D."/>
            <person name="Butler J."/>
            <person name="Alvarez P."/>
            <person name="Gnerre S."/>
            <person name="Grabherr M."/>
            <person name="Kleber M."/>
            <person name="Mauceli E."/>
            <person name="Brockman W."/>
            <person name="Young S."/>
            <person name="LaButti K."/>
            <person name="Sykes S."/>
            <person name="DeCaprio D."/>
            <person name="Crawford M."/>
            <person name="Koehrsen M."/>
            <person name="Engels R."/>
            <person name="Montgomery P."/>
            <person name="Pearson M."/>
            <person name="Howarth C."/>
            <person name="Larson L."/>
            <person name="White J."/>
            <person name="O'Leary S."/>
            <person name="Kodira C."/>
            <person name="Zeng Q."/>
            <person name="Yandava C."/>
            <person name="Alvarado L."/>
            <person name="Longcore J."/>
            <person name="James T."/>
        </authorList>
    </citation>
    <scope>NUCLEOTIDE SEQUENCE [LARGE SCALE GENOMIC DNA]</scope>
    <source>
        <strain evidence="4 5">JEL423</strain>
    </source>
</reference>
<dbReference type="PANTHER" id="PTHR15346">
    <property type="entry name" value="DYNACTIN SUBUNIT"/>
    <property type="match status" value="1"/>
</dbReference>
<dbReference type="EMBL" id="DS022309">
    <property type="protein sequence ID" value="OAJ43336.1"/>
    <property type="molecule type" value="Genomic_DNA"/>
</dbReference>
<dbReference type="VEuPathDB" id="FungiDB:BDEG_26703"/>
<evidence type="ECO:0000256" key="2">
    <source>
        <dbReference type="ARBA" id="ARBA00022490"/>
    </source>
</evidence>
<dbReference type="STRING" id="403673.A0A177WU23"/>
<dbReference type="GO" id="GO:0005737">
    <property type="term" value="C:cytoplasm"/>
    <property type="evidence" value="ECO:0007669"/>
    <property type="project" value="UniProtKB-SubCell"/>
</dbReference>
<sequence>MSGNKYGNLPDIDTETPDLFESSGTLLTLPQSYTVLDTCTDSNHSDDYSDNDQNNNDPADSSDTGLHQLVRGGPTPLQASQMFHQAADKSLESDNRHRLNMTTKRRARHNDSGMLSIAPASTPNESIYDTYKRLMIEVEMLSQNLQSIKQQPSSVASKVDADYVGHKDLLQKVSELKTELLTIANDPHPSVLEQIDPGSTNRTQTKKLITAIQEFKSSSIEASHDSSATHSTTDTVLNNTNLITYELFYTPKLAADTHRTKVIELESRLTNLERLIGTHVIDPAHSVLKDDLRTSLFRNSSTSTDEGGGGGGTLIGALERIDHRLSILTQPRLLEAVSRRVQILLPELHLLSEEAKRVQNELPQLNLSANEIGMLGIEPESNPGNQNDKPSVAVGHDHPDARVRYLYTTLSRLEPVSHLLPHLISRMRALQNLHAEAAVFSQSISSVAAEQKHINGISKGLEDALKQTLINVRENQTVVERNVVALDQRIQRLSATIGMSFENHLYFNNPIIRLLLQQVVAQIVQQTVHINKFNDRRDTGDVSNLLMFEIIKQEPKV</sequence>
<gene>
    <name evidence="4" type="ORF">BDEG_26703</name>
</gene>
<dbReference type="AlphaFoldDB" id="A0A177WU23"/>
<proteinExistence type="predicted"/>
<evidence type="ECO:0000256" key="1">
    <source>
        <dbReference type="ARBA" id="ARBA00004496"/>
    </source>
</evidence>
<dbReference type="GO" id="GO:0007017">
    <property type="term" value="P:microtubule-based process"/>
    <property type="evidence" value="ECO:0007669"/>
    <property type="project" value="InterPro"/>
</dbReference>